<name>A0A6C0BQ18_9ZZZZ</name>
<dbReference type="AlphaFoldDB" id="A0A6C0BQ18"/>
<evidence type="ECO:0000313" key="1">
    <source>
        <dbReference type="EMBL" id="QHS93871.1"/>
    </source>
</evidence>
<proteinExistence type="predicted"/>
<sequence length="94" mass="10688">MLRPQKLSETQKGPEDTHVGYCVAWSLWFFSLILHNPTITAGHLFDMAHKSIQQKSQNFRTICGKYCTIIRNGKPSITKPLPYTSIKLGPDRPC</sequence>
<protein>
    <submittedName>
        <fullName evidence="1">Uncharacterized protein</fullName>
    </submittedName>
</protein>
<accession>A0A6C0BQ18</accession>
<organism evidence="1">
    <name type="scientific">viral metagenome</name>
    <dbReference type="NCBI Taxonomy" id="1070528"/>
    <lineage>
        <taxon>unclassified sequences</taxon>
        <taxon>metagenomes</taxon>
        <taxon>organismal metagenomes</taxon>
    </lineage>
</organism>
<dbReference type="EMBL" id="MN739211">
    <property type="protein sequence ID" value="QHS93871.1"/>
    <property type="molecule type" value="Genomic_DNA"/>
</dbReference>
<reference evidence="1" key="1">
    <citation type="journal article" date="2020" name="Nature">
        <title>Giant virus diversity and host interactions through global metagenomics.</title>
        <authorList>
            <person name="Schulz F."/>
            <person name="Roux S."/>
            <person name="Paez-Espino D."/>
            <person name="Jungbluth S."/>
            <person name="Walsh D.A."/>
            <person name="Denef V.J."/>
            <person name="McMahon K.D."/>
            <person name="Konstantinidis K.T."/>
            <person name="Eloe-Fadrosh E.A."/>
            <person name="Kyrpides N.C."/>
            <person name="Woyke T."/>
        </authorList>
    </citation>
    <scope>NUCLEOTIDE SEQUENCE</scope>
    <source>
        <strain evidence="1">GVMAG-M-3300018080-19</strain>
    </source>
</reference>